<dbReference type="GO" id="GO:0005506">
    <property type="term" value="F:iron ion binding"/>
    <property type="evidence" value="ECO:0007669"/>
    <property type="project" value="InterPro"/>
</dbReference>
<feature type="domain" description="NIF system FeS cluster assembly NifU C-terminal" evidence="1">
    <location>
        <begin position="18"/>
        <end position="80"/>
    </location>
</feature>
<dbReference type="InterPro" id="IPR001075">
    <property type="entry name" value="NIF_FeS_clus_asmbl_NifU_C"/>
</dbReference>
<dbReference type="EMBL" id="VSSQ01020821">
    <property type="protein sequence ID" value="MPM65983.1"/>
    <property type="molecule type" value="Genomic_DNA"/>
</dbReference>
<sequence length="83" mass="9130">MADLTPSFSETEQMRGLIEQLNAYISTYHGGNVEFVSFDGKIVKVKLGGSCLGCPLSPMTLKGWVEGTVRQFFPTIEKVESIN</sequence>
<organism evidence="2">
    <name type="scientific">bioreactor metagenome</name>
    <dbReference type="NCBI Taxonomy" id="1076179"/>
    <lineage>
        <taxon>unclassified sequences</taxon>
        <taxon>metagenomes</taxon>
        <taxon>ecological metagenomes</taxon>
    </lineage>
</organism>
<comment type="caution">
    <text evidence="2">The sequence shown here is derived from an EMBL/GenBank/DDBJ whole genome shotgun (WGS) entry which is preliminary data.</text>
</comment>
<accession>A0A645BRY3</accession>
<name>A0A645BRY3_9ZZZZ</name>
<dbReference type="InterPro" id="IPR034904">
    <property type="entry name" value="FSCA_dom_sf"/>
</dbReference>
<dbReference type="GO" id="GO:0051536">
    <property type="term" value="F:iron-sulfur cluster binding"/>
    <property type="evidence" value="ECO:0007669"/>
    <property type="project" value="InterPro"/>
</dbReference>
<dbReference type="SUPFAM" id="SSF117916">
    <property type="entry name" value="Fe-S cluster assembly (FSCA) domain-like"/>
    <property type="match status" value="1"/>
</dbReference>
<protein>
    <recommendedName>
        <fullName evidence="1">NIF system FeS cluster assembly NifU C-terminal domain-containing protein</fullName>
    </recommendedName>
</protein>
<evidence type="ECO:0000313" key="2">
    <source>
        <dbReference type="EMBL" id="MPM65983.1"/>
    </source>
</evidence>
<reference evidence="2" key="1">
    <citation type="submission" date="2019-08" db="EMBL/GenBank/DDBJ databases">
        <authorList>
            <person name="Kucharzyk K."/>
            <person name="Murdoch R.W."/>
            <person name="Higgins S."/>
            <person name="Loffler F."/>
        </authorList>
    </citation>
    <scope>NUCLEOTIDE SEQUENCE</scope>
</reference>
<gene>
    <name evidence="2" type="ORF">SDC9_112887</name>
</gene>
<dbReference type="GO" id="GO:0016226">
    <property type="term" value="P:iron-sulfur cluster assembly"/>
    <property type="evidence" value="ECO:0007669"/>
    <property type="project" value="InterPro"/>
</dbReference>
<dbReference type="Pfam" id="PF01106">
    <property type="entry name" value="NifU"/>
    <property type="match status" value="1"/>
</dbReference>
<dbReference type="PANTHER" id="PTHR11178">
    <property type="entry name" value="IRON-SULFUR CLUSTER SCAFFOLD PROTEIN NFU-RELATED"/>
    <property type="match status" value="1"/>
</dbReference>
<proteinExistence type="predicted"/>
<evidence type="ECO:0000259" key="1">
    <source>
        <dbReference type="Pfam" id="PF01106"/>
    </source>
</evidence>
<dbReference type="AlphaFoldDB" id="A0A645BRY3"/>
<dbReference type="Gene3D" id="3.30.300.130">
    <property type="entry name" value="Fe-S cluster assembly (FSCA)"/>
    <property type="match status" value="1"/>
</dbReference>